<dbReference type="GO" id="GO:0008930">
    <property type="term" value="F:methylthioadenosine nucleosidase activity"/>
    <property type="evidence" value="ECO:0007669"/>
    <property type="project" value="TreeGrafter"/>
</dbReference>
<dbReference type="GO" id="GO:0009116">
    <property type="term" value="P:nucleoside metabolic process"/>
    <property type="evidence" value="ECO:0007669"/>
    <property type="project" value="InterPro"/>
</dbReference>
<dbReference type="PANTHER" id="PTHR46832">
    <property type="entry name" value="5'-METHYLTHIOADENOSINE/S-ADENOSYLHOMOCYSTEINE NUCLEOSIDASE"/>
    <property type="match status" value="1"/>
</dbReference>
<organism evidence="2 3">
    <name type="scientific">Mucilaginibacter limnophilus</name>
    <dbReference type="NCBI Taxonomy" id="1932778"/>
    <lineage>
        <taxon>Bacteria</taxon>
        <taxon>Pseudomonadati</taxon>
        <taxon>Bacteroidota</taxon>
        <taxon>Sphingobacteriia</taxon>
        <taxon>Sphingobacteriales</taxon>
        <taxon>Sphingobacteriaceae</taxon>
        <taxon>Mucilaginibacter</taxon>
    </lineage>
</organism>
<dbReference type="Gene3D" id="3.40.50.1580">
    <property type="entry name" value="Nucleoside phosphorylase domain"/>
    <property type="match status" value="1"/>
</dbReference>
<dbReference type="AlphaFoldDB" id="A0A437MI49"/>
<dbReference type="GO" id="GO:0008782">
    <property type="term" value="F:adenosylhomocysteine nucleosidase activity"/>
    <property type="evidence" value="ECO:0007669"/>
    <property type="project" value="TreeGrafter"/>
</dbReference>
<dbReference type="GO" id="GO:0019284">
    <property type="term" value="P:L-methionine salvage from S-adenosylmethionine"/>
    <property type="evidence" value="ECO:0007669"/>
    <property type="project" value="TreeGrafter"/>
</dbReference>
<gene>
    <name evidence="2" type="ORF">EOD41_18690</name>
</gene>
<proteinExistence type="predicted"/>
<feature type="domain" description="Nucleoside phosphorylase" evidence="1">
    <location>
        <begin position="161"/>
        <end position="392"/>
    </location>
</feature>
<reference evidence="2 3" key="1">
    <citation type="submission" date="2019-01" db="EMBL/GenBank/DDBJ databases">
        <authorList>
            <person name="Chen W.-M."/>
        </authorList>
    </citation>
    <scope>NUCLEOTIDE SEQUENCE [LARGE SCALE GENOMIC DNA]</scope>
    <source>
        <strain evidence="2 3">YBJ-36</strain>
    </source>
</reference>
<dbReference type="Pfam" id="PF01048">
    <property type="entry name" value="PNP_UDP_1"/>
    <property type="match status" value="1"/>
</dbReference>
<dbReference type="EMBL" id="SACK01000011">
    <property type="protein sequence ID" value="RVT97328.1"/>
    <property type="molecule type" value="Genomic_DNA"/>
</dbReference>
<dbReference type="OrthoDB" id="2988699at2"/>
<comment type="caution">
    <text evidence="2">The sequence shown here is derived from an EMBL/GenBank/DDBJ whole genome shotgun (WGS) entry which is preliminary data.</text>
</comment>
<dbReference type="Proteomes" id="UP000282759">
    <property type="component" value="Unassembled WGS sequence"/>
</dbReference>
<dbReference type="InterPro" id="IPR000845">
    <property type="entry name" value="Nucleoside_phosphorylase_d"/>
</dbReference>
<keyword evidence="3" id="KW-1185">Reference proteome</keyword>
<evidence type="ECO:0000259" key="1">
    <source>
        <dbReference type="Pfam" id="PF01048"/>
    </source>
</evidence>
<evidence type="ECO:0000313" key="2">
    <source>
        <dbReference type="EMBL" id="RVT97328.1"/>
    </source>
</evidence>
<sequence length="414" mass="47211">MKLQKLMIIDDRIVDRKEIYQKVLSDSFELVFIEKASTLMDRVYTEEVDGYIVDIVLSNWLGKDGKRLPLQEVLSWIGTEKPIILLSNEYNYLVTENELTDLFNTILDTGYRVNPFFLWDEFIRVSNNHPDDLNPITNAIKLSLARHRKSVVKEEAQRFDLGVIAALGEELQPFLQNLKDVENAKFQSIPYSKGVLKTKNGAEIKVIAVQQEEMGTVDTAIISSAIVKEFQLDFLVMIGVCGGRDGHAQIGDIIIPNEIIAYQKGKIGENGLMMDIDISRSNVNLRMTFENKSEQLAENISKKYLTKLVNKFGSPIEVTKPKIRFHEMACGENVVNKEGELERIATDVKKQKLCAIDMETYSIYRLNHFMDVSTIVIKSVMDLSSKKSDKFKSYAAHMSANFLYQVLFEEILKV</sequence>
<dbReference type="RefSeq" id="WP_127707816.1">
    <property type="nucleotide sequence ID" value="NZ_SACK01000011.1"/>
</dbReference>
<name>A0A437MI49_9SPHI</name>
<dbReference type="GO" id="GO:0005829">
    <property type="term" value="C:cytosol"/>
    <property type="evidence" value="ECO:0007669"/>
    <property type="project" value="TreeGrafter"/>
</dbReference>
<protein>
    <recommendedName>
        <fullName evidence="1">Nucleoside phosphorylase domain-containing protein</fullName>
    </recommendedName>
</protein>
<accession>A0A437MI49</accession>
<dbReference type="SUPFAM" id="SSF53167">
    <property type="entry name" value="Purine and uridine phosphorylases"/>
    <property type="match status" value="1"/>
</dbReference>
<dbReference type="InterPro" id="IPR035994">
    <property type="entry name" value="Nucleoside_phosphorylase_sf"/>
</dbReference>
<evidence type="ECO:0000313" key="3">
    <source>
        <dbReference type="Proteomes" id="UP000282759"/>
    </source>
</evidence>
<dbReference type="PANTHER" id="PTHR46832:SF1">
    <property type="entry name" value="5'-METHYLTHIOADENOSINE_S-ADENOSYLHOMOCYSTEINE NUCLEOSIDASE"/>
    <property type="match status" value="1"/>
</dbReference>